<dbReference type="EMBL" id="GBXM01007814">
    <property type="protein sequence ID" value="JAI00764.1"/>
    <property type="molecule type" value="Transcribed_RNA"/>
</dbReference>
<evidence type="ECO:0000313" key="1">
    <source>
        <dbReference type="EMBL" id="JAI00764.1"/>
    </source>
</evidence>
<proteinExistence type="predicted"/>
<reference evidence="1" key="2">
    <citation type="journal article" date="2015" name="Fish Shellfish Immunol.">
        <title>Early steps in the European eel (Anguilla anguilla)-Vibrio vulnificus interaction in the gills: Role of the RtxA13 toxin.</title>
        <authorList>
            <person name="Callol A."/>
            <person name="Pajuelo D."/>
            <person name="Ebbesson L."/>
            <person name="Teles M."/>
            <person name="MacKenzie S."/>
            <person name="Amaro C."/>
        </authorList>
    </citation>
    <scope>NUCLEOTIDE SEQUENCE</scope>
</reference>
<dbReference type="AlphaFoldDB" id="A0A0E9XGF7"/>
<reference evidence="1" key="1">
    <citation type="submission" date="2014-11" db="EMBL/GenBank/DDBJ databases">
        <authorList>
            <person name="Amaro Gonzalez C."/>
        </authorList>
    </citation>
    <scope>NUCLEOTIDE SEQUENCE</scope>
</reference>
<protein>
    <submittedName>
        <fullName evidence="1">Uncharacterized protein</fullName>
    </submittedName>
</protein>
<accession>A0A0E9XGF7</accession>
<name>A0A0E9XGF7_ANGAN</name>
<organism evidence="1">
    <name type="scientific">Anguilla anguilla</name>
    <name type="common">European freshwater eel</name>
    <name type="synonym">Muraena anguilla</name>
    <dbReference type="NCBI Taxonomy" id="7936"/>
    <lineage>
        <taxon>Eukaryota</taxon>
        <taxon>Metazoa</taxon>
        <taxon>Chordata</taxon>
        <taxon>Craniata</taxon>
        <taxon>Vertebrata</taxon>
        <taxon>Euteleostomi</taxon>
        <taxon>Actinopterygii</taxon>
        <taxon>Neopterygii</taxon>
        <taxon>Teleostei</taxon>
        <taxon>Anguilliformes</taxon>
        <taxon>Anguillidae</taxon>
        <taxon>Anguilla</taxon>
    </lineage>
</organism>
<sequence>MKRPTIWEVYLGSGCTLPCRIRETRMYFL</sequence>